<evidence type="ECO:0000313" key="5">
    <source>
        <dbReference type="EMBL" id="SVA19415.1"/>
    </source>
</evidence>
<dbReference type="AlphaFoldDB" id="A0A381TTQ7"/>
<protein>
    <recommendedName>
        <fullName evidence="4">Peptidase M20 dimerisation domain-containing protein</fullName>
    </recommendedName>
</protein>
<proteinExistence type="predicted"/>
<accession>A0A381TTQ7</accession>
<dbReference type="GO" id="GO:0008233">
    <property type="term" value="F:peptidase activity"/>
    <property type="evidence" value="ECO:0007669"/>
    <property type="project" value="UniProtKB-KW"/>
</dbReference>
<evidence type="ECO:0000256" key="3">
    <source>
        <dbReference type="ARBA" id="ARBA00022801"/>
    </source>
</evidence>
<evidence type="ECO:0000256" key="2">
    <source>
        <dbReference type="ARBA" id="ARBA00022723"/>
    </source>
</evidence>
<dbReference type="SUPFAM" id="SSF53187">
    <property type="entry name" value="Zn-dependent exopeptidases"/>
    <property type="match status" value="1"/>
</dbReference>
<dbReference type="InterPro" id="IPR051458">
    <property type="entry name" value="Cyt/Met_Dipeptidase"/>
</dbReference>
<dbReference type="InterPro" id="IPR002933">
    <property type="entry name" value="Peptidase_M20"/>
</dbReference>
<dbReference type="GO" id="GO:0006508">
    <property type="term" value="P:proteolysis"/>
    <property type="evidence" value="ECO:0007669"/>
    <property type="project" value="UniProtKB-KW"/>
</dbReference>
<dbReference type="GO" id="GO:0046872">
    <property type="term" value="F:metal ion binding"/>
    <property type="evidence" value="ECO:0007669"/>
    <property type="project" value="UniProtKB-KW"/>
</dbReference>
<organism evidence="5">
    <name type="scientific">marine metagenome</name>
    <dbReference type="NCBI Taxonomy" id="408172"/>
    <lineage>
        <taxon>unclassified sequences</taxon>
        <taxon>metagenomes</taxon>
        <taxon>ecological metagenomes</taxon>
    </lineage>
</organism>
<dbReference type="Gene3D" id="3.30.70.360">
    <property type="match status" value="1"/>
</dbReference>
<dbReference type="PANTHER" id="PTHR43270">
    <property type="entry name" value="BETA-ALA-HIS DIPEPTIDASE"/>
    <property type="match status" value="1"/>
</dbReference>
<feature type="domain" description="Peptidase M20 dimerisation" evidence="4">
    <location>
        <begin position="229"/>
        <end position="382"/>
    </location>
</feature>
<sequence>MLPILSLGFSPNVPQSVKVTQNWVRENGHTIIKDFAQLLSMPNVASERINIRKNAEYISNLFQKRGFDMQLLEANGANPIVYGELKTPGAKRTLCFYVHYDGQPVDETQWKHGPFEPTLYDGAMDAGGKPISFPKKRTKINSEWRLYARSAGDDKAPIITILNAVEALQSSKIKLTSNIKLFFEGEEEAGSTNLKAHLSKHNDLLNDIDIWLFCDGPMHQSRQPQLVFGVRGVTGMEVTIYGATRSLHSGHYGNWAPVPGQTMAHLIASMKDENGKVLVDKFYDTVEPLSEFERLELSKIPDVDRQLKKELGLVYTEGGGRSINERLLLPSLTIKGLASGNVGKKARNVIPNFAKAAIGVRLVKGNDPENMLDLVESHIQNQGFHIVYEDPDMATRRKYPKIAKVDRRGSGYIASRTSMEEPNAKAIIDAVREFVGDNLILMPALGGSLPLYLFTDYLKKPAIIIPVANHDNNQHAPNENLRIANLWYGIDLMGVIMTMPD</sequence>
<name>A0A381TTQ7_9ZZZZ</name>
<keyword evidence="2" id="KW-0479">Metal-binding</keyword>
<keyword evidence="3" id="KW-0378">Hydrolase</keyword>
<evidence type="ECO:0000259" key="4">
    <source>
        <dbReference type="Pfam" id="PF07687"/>
    </source>
</evidence>
<evidence type="ECO:0000256" key="1">
    <source>
        <dbReference type="ARBA" id="ARBA00022670"/>
    </source>
</evidence>
<dbReference type="EMBL" id="UINC01005150">
    <property type="protein sequence ID" value="SVA19415.1"/>
    <property type="molecule type" value="Genomic_DNA"/>
</dbReference>
<dbReference type="Pfam" id="PF01546">
    <property type="entry name" value="Peptidase_M20"/>
    <property type="match status" value="1"/>
</dbReference>
<gene>
    <name evidence="5" type="ORF">METZ01_LOCUS72269</name>
</gene>
<dbReference type="Pfam" id="PF07687">
    <property type="entry name" value="M20_dimer"/>
    <property type="match status" value="1"/>
</dbReference>
<reference evidence="5" key="1">
    <citation type="submission" date="2018-05" db="EMBL/GenBank/DDBJ databases">
        <authorList>
            <person name="Lanie J.A."/>
            <person name="Ng W.-L."/>
            <person name="Kazmierczak K.M."/>
            <person name="Andrzejewski T.M."/>
            <person name="Davidsen T.M."/>
            <person name="Wayne K.J."/>
            <person name="Tettelin H."/>
            <person name="Glass J.I."/>
            <person name="Rusch D."/>
            <person name="Podicherti R."/>
            <person name="Tsui H.-C.T."/>
            <person name="Winkler M.E."/>
        </authorList>
    </citation>
    <scope>NUCLEOTIDE SEQUENCE</scope>
</reference>
<dbReference type="PANTHER" id="PTHR43270:SF8">
    <property type="entry name" value="DI- AND TRIPEPTIDASE DUG2-RELATED"/>
    <property type="match status" value="1"/>
</dbReference>
<dbReference type="InterPro" id="IPR011650">
    <property type="entry name" value="Peptidase_M20_dimer"/>
</dbReference>
<dbReference type="Gene3D" id="3.40.630.10">
    <property type="entry name" value="Zn peptidases"/>
    <property type="match status" value="1"/>
</dbReference>
<keyword evidence="1" id="KW-0645">Protease</keyword>